<dbReference type="Gene3D" id="3.30.70.270">
    <property type="match status" value="1"/>
</dbReference>
<dbReference type="Pfam" id="PF00990">
    <property type="entry name" value="GGDEF"/>
    <property type="match status" value="1"/>
</dbReference>
<dbReference type="OrthoDB" id="9813903at2"/>
<protein>
    <recommendedName>
        <fullName evidence="1">diguanylate cyclase</fullName>
        <ecNumber evidence="1">2.7.7.65</ecNumber>
    </recommendedName>
</protein>
<dbReference type="GO" id="GO:0052621">
    <property type="term" value="F:diguanylate cyclase activity"/>
    <property type="evidence" value="ECO:0007669"/>
    <property type="project" value="UniProtKB-EC"/>
</dbReference>
<accession>A0A4P6KSD2</accession>
<evidence type="ECO:0000313" key="4">
    <source>
        <dbReference type="EMBL" id="QBE61760.1"/>
    </source>
</evidence>
<evidence type="ECO:0000313" key="5">
    <source>
        <dbReference type="Proteomes" id="UP000290637"/>
    </source>
</evidence>
<dbReference type="EMBL" id="CP035913">
    <property type="protein sequence ID" value="QBE61760.1"/>
    <property type="molecule type" value="Genomic_DNA"/>
</dbReference>
<name>A0A4P6KSD2_9BURK</name>
<organism evidence="4 5">
    <name type="scientific">Pseudoduganella lutea</name>
    <dbReference type="NCBI Taxonomy" id="321985"/>
    <lineage>
        <taxon>Bacteria</taxon>
        <taxon>Pseudomonadati</taxon>
        <taxon>Pseudomonadota</taxon>
        <taxon>Betaproteobacteria</taxon>
        <taxon>Burkholderiales</taxon>
        <taxon>Oxalobacteraceae</taxon>
        <taxon>Telluria group</taxon>
        <taxon>Pseudoduganella</taxon>
    </lineage>
</organism>
<dbReference type="InterPro" id="IPR043128">
    <property type="entry name" value="Rev_trsase/Diguanyl_cyclase"/>
</dbReference>
<dbReference type="InterPro" id="IPR029787">
    <property type="entry name" value="Nucleotide_cyclase"/>
</dbReference>
<dbReference type="PANTHER" id="PTHR45138">
    <property type="entry name" value="REGULATORY COMPONENTS OF SENSORY TRANSDUCTION SYSTEM"/>
    <property type="match status" value="1"/>
</dbReference>
<dbReference type="SUPFAM" id="SSF55073">
    <property type="entry name" value="Nucleotide cyclase"/>
    <property type="match status" value="1"/>
</dbReference>
<comment type="catalytic activity">
    <reaction evidence="2">
        <text>2 GTP = 3',3'-c-di-GMP + 2 diphosphate</text>
        <dbReference type="Rhea" id="RHEA:24898"/>
        <dbReference type="ChEBI" id="CHEBI:33019"/>
        <dbReference type="ChEBI" id="CHEBI:37565"/>
        <dbReference type="ChEBI" id="CHEBI:58805"/>
        <dbReference type="EC" id="2.7.7.65"/>
    </reaction>
</comment>
<evidence type="ECO:0000259" key="3">
    <source>
        <dbReference type="PROSITE" id="PS50887"/>
    </source>
</evidence>
<dbReference type="EC" id="2.7.7.65" evidence="1"/>
<evidence type="ECO:0000256" key="2">
    <source>
        <dbReference type="ARBA" id="ARBA00034247"/>
    </source>
</evidence>
<sequence length="127" mass="13832">MAIADLDHFKNINDRYGHAIGDAVLAGFAERARAHLRSTDVPGRWGGEEFVIILAGPAASDPHLGIERLRRALLETPVCAEAPHIQLTFSSGITGYRKGEAIDDVIERADKALYDAKHAGRNRSVTM</sequence>
<feature type="domain" description="GGDEF" evidence="3">
    <location>
        <begin position="1"/>
        <end position="127"/>
    </location>
</feature>
<dbReference type="AlphaFoldDB" id="A0A4P6KSD2"/>
<dbReference type="PANTHER" id="PTHR45138:SF9">
    <property type="entry name" value="DIGUANYLATE CYCLASE DGCM-RELATED"/>
    <property type="match status" value="1"/>
</dbReference>
<dbReference type="Proteomes" id="UP000290637">
    <property type="component" value="Chromosome"/>
</dbReference>
<dbReference type="SMART" id="SM00267">
    <property type="entry name" value="GGDEF"/>
    <property type="match status" value="1"/>
</dbReference>
<reference evidence="4 5" key="1">
    <citation type="submission" date="2019-02" db="EMBL/GenBank/DDBJ databases">
        <title>Draft Genome Sequences of Six Type Strains of the Genus Massilia.</title>
        <authorList>
            <person name="Miess H."/>
            <person name="Frediansyhah A."/>
            <person name="Gross H."/>
        </authorList>
    </citation>
    <scope>NUCLEOTIDE SEQUENCE [LARGE SCALE GENOMIC DNA]</scope>
    <source>
        <strain evidence="4 5">DSM 17473</strain>
    </source>
</reference>
<evidence type="ECO:0000256" key="1">
    <source>
        <dbReference type="ARBA" id="ARBA00012528"/>
    </source>
</evidence>
<dbReference type="NCBIfam" id="TIGR00254">
    <property type="entry name" value="GGDEF"/>
    <property type="match status" value="1"/>
</dbReference>
<dbReference type="KEGG" id="plue:EWM63_01065"/>
<dbReference type="InterPro" id="IPR000160">
    <property type="entry name" value="GGDEF_dom"/>
</dbReference>
<dbReference type="CDD" id="cd01949">
    <property type="entry name" value="GGDEF"/>
    <property type="match status" value="1"/>
</dbReference>
<proteinExistence type="predicted"/>
<dbReference type="PROSITE" id="PS50887">
    <property type="entry name" value="GGDEF"/>
    <property type="match status" value="1"/>
</dbReference>
<keyword evidence="5" id="KW-1185">Reference proteome</keyword>
<dbReference type="InterPro" id="IPR050469">
    <property type="entry name" value="Diguanylate_Cyclase"/>
</dbReference>
<gene>
    <name evidence="4" type="ORF">EWM63_01065</name>
</gene>